<reference evidence="3 4" key="2">
    <citation type="journal article" date="2015" name="Genome Biol.">
        <title>Comparative genomics of Steinernema reveals deeply conserved gene regulatory networks.</title>
        <authorList>
            <person name="Dillman A.R."/>
            <person name="Macchietto M."/>
            <person name="Porter C.F."/>
            <person name="Rogers A."/>
            <person name="Williams B."/>
            <person name="Antoshechkin I."/>
            <person name="Lee M.M."/>
            <person name="Goodwin Z."/>
            <person name="Lu X."/>
            <person name="Lewis E.E."/>
            <person name="Goodrich-Blair H."/>
            <person name="Stock S.P."/>
            <person name="Adams B.J."/>
            <person name="Sternberg P.W."/>
            <person name="Mortazavi A."/>
        </authorList>
    </citation>
    <scope>NUCLEOTIDE SEQUENCE [LARGE SCALE GENOMIC DNA]</scope>
    <source>
        <strain evidence="3 4">ALL</strain>
    </source>
</reference>
<dbReference type="EMBL" id="AZBU02000002">
    <property type="protein sequence ID" value="TKR94748.1"/>
    <property type="molecule type" value="Genomic_DNA"/>
</dbReference>
<sequence>MTETTTLKVSVDEIEHFGAHFNEHMLVTFVHRCGAVEGRLKVGDRIVKINNRPCPDRAAFNKIYGHRQIVRIDVERDEKRGKEIQAEAQIPGTVKYAPKKGYAYLVVSIVVRPNGPNLGLRVRNGAKGVVLVQKTLKNSLSSERLFYGDRILFVDKEKITDKEQLKKVMIQGLANPGGVQICVERPDSIEAREQVAEVLFVTSHRSMRSSKEKGSAVPSKEKIKQ</sequence>
<dbReference type="Proteomes" id="UP000298663">
    <property type="component" value="Unassembled WGS sequence"/>
</dbReference>
<evidence type="ECO:0000313" key="2">
    <source>
        <dbReference type="EMBL" id="TKR94744.1"/>
    </source>
</evidence>
<dbReference type="InterPro" id="IPR040264">
    <property type="entry name" value="T15H9.4-like"/>
</dbReference>
<organism evidence="3 4">
    <name type="scientific">Steinernema carpocapsae</name>
    <name type="common">Entomopathogenic nematode</name>
    <dbReference type="NCBI Taxonomy" id="34508"/>
    <lineage>
        <taxon>Eukaryota</taxon>
        <taxon>Metazoa</taxon>
        <taxon>Ecdysozoa</taxon>
        <taxon>Nematoda</taxon>
        <taxon>Chromadorea</taxon>
        <taxon>Rhabditida</taxon>
        <taxon>Tylenchina</taxon>
        <taxon>Panagrolaimomorpha</taxon>
        <taxon>Strongyloidoidea</taxon>
        <taxon>Steinernematidae</taxon>
        <taxon>Steinernema</taxon>
    </lineage>
</organism>
<dbReference type="Gene3D" id="2.30.42.10">
    <property type="match status" value="1"/>
</dbReference>
<dbReference type="PROSITE" id="PS50106">
    <property type="entry name" value="PDZ"/>
    <property type="match status" value="1"/>
</dbReference>
<name>A0A4U5PE99_STECR</name>
<reference evidence="3" key="1">
    <citation type="submission" date="2013-11" db="EMBL/GenBank/DDBJ databases">
        <authorList>
            <person name="Sternberg P."/>
            <person name="Dillman A."/>
            <person name="Macchietto M."/>
        </authorList>
    </citation>
    <scope>NUCLEOTIDE SEQUENCE</scope>
    <source>
        <strain evidence="3">ALL</strain>
    </source>
</reference>
<evidence type="ECO:0000313" key="4">
    <source>
        <dbReference type="Proteomes" id="UP000298663"/>
    </source>
</evidence>
<dbReference type="PANTHER" id="PTHR31327">
    <property type="entry name" value="SPERM MEIOSIS PDZ DOMAIN CONTAINING PROTEINS-RELATED"/>
    <property type="match status" value="1"/>
</dbReference>
<protein>
    <recommendedName>
        <fullName evidence="1">PDZ domain-containing protein</fullName>
    </recommendedName>
</protein>
<dbReference type="STRING" id="34508.A0A4U5PE99"/>
<dbReference type="SMART" id="SM00228">
    <property type="entry name" value="PDZ"/>
    <property type="match status" value="2"/>
</dbReference>
<dbReference type="InterPro" id="IPR001478">
    <property type="entry name" value="PDZ"/>
</dbReference>
<reference evidence="3" key="3">
    <citation type="journal article" date="2019" name="G3 (Bethesda)">
        <title>Hybrid Assembly of the Genome of the Entomopathogenic Nematode Steinernema carpocapsae Identifies the X-Chromosome.</title>
        <authorList>
            <person name="Serra L."/>
            <person name="Macchietto M."/>
            <person name="Macias-Munoz A."/>
            <person name="McGill C.J."/>
            <person name="Rodriguez I.M."/>
            <person name="Rodriguez B."/>
            <person name="Murad R."/>
            <person name="Mortazavi A."/>
        </authorList>
    </citation>
    <scope>NUCLEOTIDE SEQUENCE</scope>
    <source>
        <strain evidence="3">ALL</strain>
    </source>
</reference>
<evidence type="ECO:0000313" key="3">
    <source>
        <dbReference type="EMBL" id="TKR94748.1"/>
    </source>
</evidence>
<dbReference type="AlphaFoldDB" id="A0A4U5PE99"/>
<comment type="caution">
    <text evidence="3">The sequence shown here is derived from an EMBL/GenBank/DDBJ whole genome shotgun (WGS) entry which is preliminary data.</text>
</comment>
<evidence type="ECO:0000259" key="1">
    <source>
        <dbReference type="PROSITE" id="PS50106"/>
    </source>
</evidence>
<gene>
    <name evidence="2" type="ORF">L596_008996</name>
    <name evidence="3" type="ORF">L596_008999</name>
</gene>
<accession>A0A4U5PE99</accession>
<keyword evidence="4" id="KW-1185">Reference proteome</keyword>
<dbReference type="EMBL" id="AZBU02000002">
    <property type="protein sequence ID" value="TKR94744.1"/>
    <property type="molecule type" value="Genomic_DNA"/>
</dbReference>
<dbReference type="SUPFAM" id="SSF50156">
    <property type="entry name" value="PDZ domain-like"/>
    <property type="match status" value="2"/>
</dbReference>
<dbReference type="InterPro" id="IPR036034">
    <property type="entry name" value="PDZ_sf"/>
</dbReference>
<dbReference type="OrthoDB" id="5842392at2759"/>
<feature type="domain" description="PDZ" evidence="1">
    <location>
        <begin position="6"/>
        <end position="78"/>
    </location>
</feature>
<proteinExistence type="predicted"/>